<protein>
    <recommendedName>
        <fullName evidence="5">[Ribosomal protein bS18]-alanine N-acetyltransferase</fullName>
        <ecNumber evidence="5">2.3.1.266</ecNumber>
    </recommendedName>
</protein>
<dbReference type="STRING" id="375574.GCA_001418035_00105"/>
<dbReference type="Gene3D" id="3.40.630.30">
    <property type="match status" value="1"/>
</dbReference>
<dbReference type="Proteomes" id="UP000243535">
    <property type="component" value="Unassembled WGS sequence"/>
</dbReference>
<keyword evidence="2 5" id="KW-0963">Cytoplasm</keyword>
<comment type="similarity">
    <text evidence="1 5">Belongs to the acetyltransferase family. RimI subfamily.</text>
</comment>
<keyword evidence="3 7" id="KW-0808">Transferase</keyword>
<dbReference type="RefSeq" id="WP_054284667.1">
    <property type="nucleotide sequence ID" value="NZ_CYHA01000001.1"/>
</dbReference>
<dbReference type="AlphaFoldDB" id="A0A0K6GSD1"/>
<comment type="function">
    <text evidence="5">Acetylates the N-terminal alanine of ribosomal protein bS18.</text>
</comment>
<proteinExistence type="inferred from homology"/>
<evidence type="ECO:0000313" key="7">
    <source>
        <dbReference type="EMBL" id="CUA81463.1"/>
    </source>
</evidence>
<dbReference type="PANTHER" id="PTHR43420:SF44">
    <property type="entry name" value="ACETYLTRANSFERASE YPEA"/>
    <property type="match status" value="1"/>
</dbReference>
<sequence length="148" mass="15946">MTRHRLAISSDLAAIAALAKAGTPYPWSEHQYRGSLEAGHAVWLAEDETGLLAVAVILNAAGEAELLDIVVSPACRRAGLATCLLQQVIQHLKQAGATRMLLEVRQSNAPAQALYAHLGFRSCGVRKQYYPSANGLREDAILMEKQLG</sequence>
<dbReference type="EMBL" id="CYHA01000001">
    <property type="protein sequence ID" value="CUA81463.1"/>
    <property type="molecule type" value="Genomic_DNA"/>
</dbReference>
<dbReference type="GO" id="GO:0005737">
    <property type="term" value="C:cytoplasm"/>
    <property type="evidence" value="ECO:0007669"/>
    <property type="project" value="UniProtKB-SubCell"/>
</dbReference>
<keyword evidence="4" id="KW-0012">Acyltransferase</keyword>
<dbReference type="SUPFAM" id="SSF55729">
    <property type="entry name" value="Acyl-CoA N-acyltransferases (Nat)"/>
    <property type="match status" value="1"/>
</dbReference>
<name>A0A0K6GSD1_9NEIS</name>
<dbReference type="PROSITE" id="PS51186">
    <property type="entry name" value="GNAT"/>
    <property type="match status" value="1"/>
</dbReference>
<dbReference type="NCBIfam" id="TIGR01575">
    <property type="entry name" value="rimI"/>
    <property type="match status" value="1"/>
</dbReference>
<dbReference type="Pfam" id="PF00583">
    <property type="entry name" value="Acetyltransf_1"/>
    <property type="match status" value="1"/>
</dbReference>
<keyword evidence="8" id="KW-1185">Reference proteome</keyword>
<feature type="domain" description="N-acetyltransferase" evidence="6">
    <location>
        <begin position="2"/>
        <end position="148"/>
    </location>
</feature>
<dbReference type="OrthoDB" id="9796919at2"/>
<evidence type="ECO:0000256" key="1">
    <source>
        <dbReference type="ARBA" id="ARBA00005395"/>
    </source>
</evidence>
<evidence type="ECO:0000256" key="5">
    <source>
        <dbReference type="RuleBase" id="RU363094"/>
    </source>
</evidence>
<gene>
    <name evidence="7" type="ORF">Ga0061063_0305</name>
</gene>
<evidence type="ECO:0000313" key="8">
    <source>
        <dbReference type="Proteomes" id="UP000243535"/>
    </source>
</evidence>
<dbReference type="EC" id="2.3.1.266" evidence="5"/>
<reference evidence="8" key="1">
    <citation type="submission" date="2015-08" db="EMBL/GenBank/DDBJ databases">
        <authorList>
            <person name="Varghese N."/>
        </authorList>
    </citation>
    <scope>NUCLEOTIDE SEQUENCE [LARGE SCALE GENOMIC DNA]</scope>
    <source>
        <strain evidence="8">DSM 17901</strain>
    </source>
</reference>
<dbReference type="CDD" id="cd04301">
    <property type="entry name" value="NAT_SF"/>
    <property type="match status" value="1"/>
</dbReference>
<dbReference type="InterPro" id="IPR000182">
    <property type="entry name" value="GNAT_dom"/>
</dbReference>
<evidence type="ECO:0000256" key="3">
    <source>
        <dbReference type="ARBA" id="ARBA00022679"/>
    </source>
</evidence>
<dbReference type="GO" id="GO:0008999">
    <property type="term" value="F:protein-N-terminal-alanine acetyltransferase activity"/>
    <property type="evidence" value="ECO:0007669"/>
    <property type="project" value="UniProtKB-EC"/>
</dbReference>
<accession>A0A0K6GSD1</accession>
<dbReference type="InterPro" id="IPR050680">
    <property type="entry name" value="YpeA/RimI_acetyltransf"/>
</dbReference>
<evidence type="ECO:0000259" key="6">
    <source>
        <dbReference type="PROSITE" id="PS51186"/>
    </source>
</evidence>
<organism evidence="7 8">
    <name type="scientific">Gulbenkiania indica</name>
    <dbReference type="NCBI Taxonomy" id="375574"/>
    <lineage>
        <taxon>Bacteria</taxon>
        <taxon>Pseudomonadati</taxon>
        <taxon>Pseudomonadota</taxon>
        <taxon>Betaproteobacteria</taxon>
        <taxon>Neisseriales</taxon>
        <taxon>Chromobacteriaceae</taxon>
        <taxon>Gulbenkiania</taxon>
    </lineage>
</organism>
<evidence type="ECO:0000256" key="2">
    <source>
        <dbReference type="ARBA" id="ARBA00022490"/>
    </source>
</evidence>
<comment type="catalytic activity">
    <reaction evidence="5">
        <text>N-terminal L-alanyl-[ribosomal protein bS18] + acetyl-CoA = N-terminal N(alpha)-acetyl-L-alanyl-[ribosomal protein bS18] + CoA + H(+)</text>
        <dbReference type="Rhea" id="RHEA:43756"/>
        <dbReference type="Rhea" id="RHEA-COMP:10676"/>
        <dbReference type="Rhea" id="RHEA-COMP:10677"/>
        <dbReference type="ChEBI" id="CHEBI:15378"/>
        <dbReference type="ChEBI" id="CHEBI:57287"/>
        <dbReference type="ChEBI" id="CHEBI:57288"/>
        <dbReference type="ChEBI" id="CHEBI:64718"/>
        <dbReference type="ChEBI" id="CHEBI:83683"/>
        <dbReference type="EC" id="2.3.1.266"/>
    </reaction>
</comment>
<comment type="subcellular location">
    <subcellularLocation>
        <location evidence="5">Cytoplasm</location>
    </subcellularLocation>
</comment>
<dbReference type="InterPro" id="IPR016181">
    <property type="entry name" value="Acyl_CoA_acyltransferase"/>
</dbReference>
<dbReference type="PANTHER" id="PTHR43420">
    <property type="entry name" value="ACETYLTRANSFERASE"/>
    <property type="match status" value="1"/>
</dbReference>
<evidence type="ECO:0000256" key="4">
    <source>
        <dbReference type="ARBA" id="ARBA00023315"/>
    </source>
</evidence>
<dbReference type="InterPro" id="IPR006464">
    <property type="entry name" value="AcTrfase_RimI/Ard1"/>
</dbReference>